<dbReference type="AlphaFoldDB" id="A0A7T8KKW4"/>
<protein>
    <submittedName>
        <fullName evidence="1">Uncharacterized protein</fullName>
    </submittedName>
</protein>
<dbReference type="Proteomes" id="UP000595437">
    <property type="component" value="Chromosome 2"/>
</dbReference>
<evidence type="ECO:0000313" key="1">
    <source>
        <dbReference type="EMBL" id="QQP57808.1"/>
    </source>
</evidence>
<accession>A0A7T8KKW4</accession>
<reference evidence="2" key="1">
    <citation type="submission" date="2021-01" db="EMBL/GenBank/DDBJ databases">
        <title>Caligus Genome Assembly.</title>
        <authorList>
            <person name="Gallardo-Escarate C."/>
        </authorList>
    </citation>
    <scope>NUCLEOTIDE SEQUENCE [LARGE SCALE GENOMIC DNA]</scope>
</reference>
<dbReference type="EMBL" id="CP045891">
    <property type="protein sequence ID" value="QQP57808.1"/>
    <property type="molecule type" value="Genomic_DNA"/>
</dbReference>
<proteinExistence type="predicted"/>
<keyword evidence="2" id="KW-1185">Reference proteome</keyword>
<gene>
    <name evidence="1" type="ORF">FKW44_002920</name>
</gene>
<sequence>MCRHHNLIICPYCIHPLGEQGVHFKEGMLNGPLRESRPLSPENILDISRWRDSDPNDGSLLVTMDGRCQGIGWRGWSFGRSLLQDLQ</sequence>
<organism evidence="1 2">
    <name type="scientific">Caligus rogercresseyi</name>
    <name type="common">Sea louse</name>
    <dbReference type="NCBI Taxonomy" id="217165"/>
    <lineage>
        <taxon>Eukaryota</taxon>
        <taxon>Metazoa</taxon>
        <taxon>Ecdysozoa</taxon>
        <taxon>Arthropoda</taxon>
        <taxon>Crustacea</taxon>
        <taxon>Multicrustacea</taxon>
        <taxon>Hexanauplia</taxon>
        <taxon>Copepoda</taxon>
        <taxon>Siphonostomatoida</taxon>
        <taxon>Caligidae</taxon>
        <taxon>Caligus</taxon>
    </lineage>
</organism>
<evidence type="ECO:0000313" key="2">
    <source>
        <dbReference type="Proteomes" id="UP000595437"/>
    </source>
</evidence>
<name>A0A7T8KKW4_CALRO</name>